<reference evidence="1 2" key="1">
    <citation type="submission" date="2018-10" db="EMBL/GenBank/DDBJ databases">
        <title>A high-quality apple genome assembly.</title>
        <authorList>
            <person name="Hu J."/>
        </authorList>
    </citation>
    <scope>NUCLEOTIDE SEQUENCE [LARGE SCALE GENOMIC DNA]</scope>
    <source>
        <strain evidence="2">cv. HFTH1</strain>
        <tissue evidence="1">Young leaf</tissue>
    </source>
</reference>
<evidence type="ECO:0000313" key="2">
    <source>
        <dbReference type="Proteomes" id="UP000290289"/>
    </source>
</evidence>
<keyword evidence="2" id="KW-1185">Reference proteome</keyword>
<name>A0A498KG82_MALDO</name>
<organism evidence="1 2">
    <name type="scientific">Malus domestica</name>
    <name type="common">Apple</name>
    <name type="synonym">Pyrus malus</name>
    <dbReference type="NCBI Taxonomy" id="3750"/>
    <lineage>
        <taxon>Eukaryota</taxon>
        <taxon>Viridiplantae</taxon>
        <taxon>Streptophyta</taxon>
        <taxon>Embryophyta</taxon>
        <taxon>Tracheophyta</taxon>
        <taxon>Spermatophyta</taxon>
        <taxon>Magnoliopsida</taxon>
        <taxon>eudicotyledons</taxon>
        <taxon>Gunneridae</taxon>
        <taxon>Pentapetalae</taxon>
        <taxon>rosids</taxon>
        <taxon>fabids</taxon>
        <taxon>Rosales</taxon>
        <taxon>Rosaceae</taxon>
        <taxon>Amygdaloideae</taxon>
        <taxon>Maleae</taxon>
        <taxon>Malus</taxon>
    </lineage>
</organism>
<dbReference type="Proteomes" id="UP000290289">
    <property type="component" value="Chromosome 2"/>
</dbReference>
<evidence type="ECO:0000313" key="1">
    <source>
        <dbReference type="EMBL" id="RXI06668.1"/>
    </source>
</evidence>
<gene>
    <name evidence="1" type="ORF">DVH24_025804</name>
</gene>
<sequence length="13" mass="1576">MDLRTLFLLVLEI</sequence>
<proteinExistence type="predicted"/>
<protein>
    <submittedName>
        <fullName evidence="1">Uncharacterized protein</fullName>
    </submittedName>
</protein>
<comment type="caution">
    <text evidence="1">The sequence shown here is derived from an EMBL/GenBank/DDBJ whole genome shotgun (WGS) entry which is preliminary data.</text>
</comment>
<dbReference type="EMBL" id="RDQH01000328">
    <property type="protein sequence ID" value="RXI06668.1"/>
    <property type="molecule type" value="Genomic_DNA"/>
</dbReference>
<accession>A0A498KG82</accession>